<comment type="caution">
    <text evidence="1">The sequence shown here is derived from an EMBL/GenBank/DDBJ whole genome shotgun (WGS) entry which is preliminary data.</text>
</comment>
<name>A0ACC1TY70_9AGAR</name>
<sequence>MDPQHPEDLINQRSLDPEPDQIPNSFDMLLSSQSRQSPAQSDPSLRKVLNSLSQSTTRRRSRDYFNKLVIDLGLQKILLNAGILSYLLFTLKMLWKLSVMFRSQSHSVTVGFVVPSVATYVFAQRNTASEVKETGMSILPAAVDVTILAGAFICTFAVWSILSLIGDLGAAVFLAVTFAMWYFIGNV</sequence>
<reference evidence="1" key="1">
    <citation type="submission" date="2022-09" db="EMBL/GenBank/DDBJ databases">
        <title>A Global Phylogenomic Analysis of the Shiitake Genus Lentinula.</title>
        <authorList>
            <consortium name="DOE Joint Genome Institute"/>
            <person name="Sierra-Patev S."/>
            <person name="Min B."/>
            <person name="Naranjo-Ortiz M."/>
            <person name="Looney B."/>
            <person name="Konkel Z."/>
            <person name="Slot J.C."/>
            <person name="Sakamoto Y."/>
            <person name="Steenwyk J.L."/>
            <person name="Rokas A."/>
            <person name="Carro J."/>
            <person name="Camarero S."/>
            <person name="Ferreira P."/>
            <person name="Molpeceres G."/>
            <person name="Ruiz-Duenas F.J."/>
            <person name="Serrano A."/>
            <person name="Henrissat B."/>
            <person name="Drula E."/>
            <person name="Hughes K.W."/>
            <person name="Mata J.L."/>
            <person name="Ishikawa N.K."/>
            <person name="Vargas-Isla R."/>
            <person name="Ushijima S."/>
            <person name="Smith C.A."/>
            <person name="Ahrendt S."/>
            <person name="Andreopoulos W."/>
            <person name="He G."/>
            <person name="Labutti K."/>
            <person name="Lipzen A."/>
            <person name="Ng V."/>
            <person name="Riley R."/>
            <person name="Sandor L."/>
            <person name="Barry K."/>
            <person name="Martinez A.T."/>
            <person name="Xiao Y."/>
            <person name="Gibbons J.G."/>
            <person name="Terashima K."/>
            <person name="Grigoriev I.V."/>
            <person name="Hibbett D.S."/>
        </authorList>
    </citation>
    <scope>NUCLEOTIDE SEQUENCE</scope>
    <source>
        <strain evidence="1">TMI1499</strain>
    </source>
</reference>
<gene>
    <name evidence="1" type="ORF">F5876DRAFT_77687</name>
</gene>
<protein>
    <submittedName>
        <fullName evidence="1">Uncharacterized protein</fullName>
    </submittedName>
</protein>
<accession>A0ACC1TY70</accession>
<dbReference type="Proteomes" id="UP001163835">
    <property type="component" value="Unassembled WGS sequence"/>
</dbReference>
<proteinExistence type="predicted"/>
<dbReference type="EMBL" id="MU795153">
    <property type="protein sequence ID" value="KAJ3809527.1"/>
    <property type="molecule type" value="Genomic_DNA"/>
</dbReference>
<evidence type="ECO:0000313" key="1">
    <source>
        <dbReference type="EMBL" id="KAJ3809527.1"/>
    </source>
</evidence>
<evidence type="ECO:0000313" key="2">
    <source>
        <dbReference type="Proteomes" id="UP001163835"/>
    </source>
</evidence>
<keyword evidence="2" id="KW-1185">Reference proteome</keyword>
<organism evidence="1 2">
    <name type="scientific">Lentinula aff. lateritia</name>
    <dbReference type="NCBI Taxonomy" id="2804960"/>
    <lineage>
        <taxon>Eukaryota</taxon>
        <taxon>Fungi</taxon>
        <taxon>Dikarya</taxon>
        <taxon>Basidiomycota</taxon>
        <taxon>Agaricomycotina</taxon>
        <taxon>Agaricomycetes</taxon>
        <taxon>Agaricomycetidae</taxon>
        <taxon>Agaricales</taxon>
        <taxon>Marasmiineae</taxon>
        <taxon>Omphalotaceae</taxon>
        <taxon>Lentinula</taxon>
    </lineage>
</organism>